<dbReference type="Gene3D" id="3.40.50.720">
    <property type="entry name" value="NAD(P)-binding Rossmann-like Domain"/>
    <property type="match status" value="1"/>
</dbReference>
<dbReference type="SUPFAM" id="SSF51735">
    <property type="entry name" value="NAD(P)-binding Rossmann-fold domains"/>
    <property type="match status" value="1"/>
</dbReference>
<protein>
    <submittedName>
        <fullName evidence="2">NAD(P)H-binding protein</fullName>
    </submittedName>
</protein>
<dbReference type="PANTHER" id="PTHR43162:SF1">
    <property type="entry name" value="PRESTALK A DIFFERENTIATION PROTEIN A"/>
    <property type="match status" value="1"/>
</dbReference>
<dbReference type="InterPro" id="IPR036291">
    <property type="entry name" value="NAD(P)-bd_dom_sf"/>
</dbReference>
<dbReference type="RefSeq" id="WP_269037661.1">
    <property type="nucleotide sequence ID" value="NZ_CP114040.1"/>
</dbReference>
<feature type="domain" description="NAD(P)-binding" evidence="1">
    <location>
        <begin position="12"/>
        <end position="170"/>
    </location>
</feature>
<dbReference type="Gene3D" id="3.90.25.10">
    <property type="entry name" value="UDP-galactose 4-epimerase, domain 1"/>
    <property type="match status" value="1"/>
</dbReference>
<name>A0ABY7H8G6_9BACT</name>
<dbReference type="PANTHER" id="PTHR43162">
    <property type="match status" value="1"/>
</dbReference>
<sequence>MQSTNDITLILGGTGKTGRRVAKQLTTRGVAVRTASRSGDVRFDWDQPATWAPALTGATSVYLAYHPDLALPGAAAHIDAFARLAVAHGVRRIVLLSGRGEPQVHPSEEAVRTCGAEYTVLRAAWFDQNFSEGYLREPVLAGEIAFPGGDAAEPFIDADDIAEVAALALTSDGHAGRTYDLTGPRLLTFAEAAAELTAAAGHAVRYTPISSQAYGEVLASFLPAPTAEFMRDLFAQLLDGHNSHVSGDVARVLGRPPRDFRDYARDAAAAGAWRR</sequence>
<proteinExistence type="predicted"/>
<gene>
    <name evidence="2" type="ORF">O0S08_04145</name>
</gene>
<accession>A0ABY7H8G6</accession>
<dbReference type="InterPro" id="IPR016040">
    <property type="entry name" value="NAD(P)-bd_dom"/>
</dbReference>
<dbReference type="EMBL" id="CP114040">
    <property type="protein sequence ID" value="WAS95329.1"/>
    <property type="molecule type" value="Genomic_DNA"/>
</dbReference>
<keyword evidence="3" id="KW-1185">Reference proteome</keyword>
<evidence type="ECO:0000259" key="1">
    <source>
        <dbReference type="Pfam" id="PF13460"/>
    </source>
</evidence>
<organism evidence="2 3">
    <name type="scientific">Nannocystis punicea</name>
    <dbReference type="NCBI Taxonomy" id="2995304"/>
    <lineage>
        <taxon>Bacteria</taxon>
        <taxon>Pseudomonadati</taxon>
        <taxon>Myxococcota</taxon>
        <taxon>Polyangia</taxon>
        <taxon>Nannocystales</taxon>
        <taxon>Nannocystaceae</taxon>
        <taxon>Nannocystis</taxon>
    </lineage>
</organism>
<reference evidence="2" key="1">
    <citation type="submission" date="2022-11" db="EMBL/GenBank/DDBJ databases">
        <title>Minimal conservation of predation-associated metabolite biosynthetic gene clusters underscores biosynthetic potential of Myxococcota including descriptions for ten novel species: Archangium lansinium sp. nov., Myxococcus landrumus sp. nov., Nannocystis bai.</title>
        <authorList>
            <person name="Ahearne A."/>
            <person name="Stevens C."/>
            <person name="Dowd S."/>
        </authorList>
    </citation>
    <scope>NUCLEOTIDE SEQUENCE</scope>
    <source>
        <strain evidence="2">Fl3</strain>
    </source>
</reference>
<dbReference type="Proteomes" id="UP001164459">
    <property type="component" value="Chromosome"/>
</dbReference>
<evidence type="ECO:0000313" key="2">
    <source>
        <dbReference type="EMBL" id="WAS95329.1"/>
    </source>
</evidence>
<dbReference type="Pfam" id="PF13460">
    <property type="entry name" value="NAD_binding_10"/>
    <property type="match status" value="1"/>
</dbReference>
<dbReference type="InterPro" id="IPR051604">
    <property type="entry name" value="Ergot_Alk_Oxidoreductase"/>
</dbReference>
<evidence type="ECO:0000313" key="3">
    <source>
        <dbReference type="Proteomes" id="UP001164459"/>
    </source>
</evidence>